<gene>
    <name evidence="1" type="ORF">PNBC_14545</name>
</gene>
<evidence type="ECO:0008006" key="3">
    <source>
        <dbReference type="Google" id="ProtNLM"/>
    </source>
</evidence>
<organism evidence="1 2">
    <name type="scientific">Paenibacillus crassostreae</name>
    <dbReference type="NCBI Taxonomy" id="1763538"/>
    <lineage>
        <taxon>Bacteria</taxon>
        <taxon>Bacillati</taxon>
        <taxon>Bacillota</taxon>
        <taxon>Bacilli</taxon>
        <taxon>Bacillales</taxon>
        <taxon>Paenibacillaceae</taxon>
        <taxon>Paenibacillus</taxon>
    </lineage>
</organism>
<proteinExistence type="predicted"/>
<dbReference type="EMBL" id="LSFN01000032">
    <property type="protein sequence ID" value="OAB72662.1"/>
    <property type="molecule type" value="Genomic_DNA"/>
</dbReference>
<sequence length="170" mass="18681">MGILTGKDEPLHYGEIFYVWQCSLMTKAAISSYQAFLNHAGDHDLKKIIEDFINQSKKEMKQCDDVLMENGIAPPPVLPERPKVNLEDIPVGARFSDLEIAASVASSASLGLVSASQAMGMSINENIGAMFAKFHSEMTVLGNRILNLNKEKGWIVPPPLQLKKPELVEA</sequence>
<reference evidence="1 2" key="1">
    <citation type="submission" date="2016-02" db="EMBL/GenBank/DDBJ databases">
        <title>Paenibacillus sp. LPB0068, isolated from Crassostrea gigas.</title>
        <authorList>
            <person name="Shin S.-K."/>
            <person name="Yi H."/>
        </authorList>
    </citation>
    <scope>NUCLEOTIDE SEQUENCE [LARGE SCALE GENOMIC DNA]</scope>
    <source>
        <strain evidence="1 2">LPB0068</strain>
    </source>
</reference>
<protein>
    <recommendedName>
        <fullName evidence="3">DUF3231 family protein</fullName>
    </recommendedName>
</protein>
<dbReference type="STRING" id="1763538.LPB68_05705"/>
<dbReference type="OrthoDB" id="1934429at2"/>
<accession>A0A167C1B3</accession>
<dbReference type="KEGG" id="pcx:LPB68_05705"/>
<name>A0A167C1B3_9BACL</name>
<evidence type="ECO:0000313" key="2">
    <source>
        <dbReference type="Proteomes" id="UP000077134"/>
    </source>
</evidence>
<evidence type="ECO:0000313" key="1">
    <source>
        <dbReference type="EMBL" id="OAB72662.1"/>
    </source>
</evidence>
<dbReference type="Gene3D" id="1.20.1260.10">
    <property type="match status" value="1"/>
</dbReference>
<dbReference type="Pfam" id="PF11553">
    <property type="entry name" value="DUF3231"/>
    <property type="match status" value="1"/>
</dbReference>
<dbReference type="AlphaFoldDB" id="A0A167C1B3"/>
<keyword evidence="2" id="KW-1185">Reference proteome</keyword>
<dbReference type="RefSeq" id="WP_068659358.1">
    <property type="nucleotide sequence ID" value="NZ_CP017770.1"/>
</dbReference>
<comment type="caution">
    <text evidence="1">The sequence shown here is derived from an EMBL/GenBank/DDBJ whole genome shotgun (WGS) entry which is preliminary data.</text>
</comment>
<dbReference type="InterPro" id="IPR021617">
    <property type="entry name" value="DUF3231"/>
</dbReference>
<dbReference type="InterPro" id="IPR012347">
    <property type="entry name" value="Ferritin-like"/>
</dbReference>
<dbReference type="Proteomes" id="UP000077134">
    <property type="component" value="Unassembled WGS sequence"/>
</dbReference>